<keyword evidence="2" id="KW-0472">Membrane</keyword>
<feature type="region of interest" description="Disordered" evidence="1">
    <location>
        <begin position="1"/>
        <end position="28"/>
    </location>
</feature>
<dbReference type="RefSeq" id="WP_381435266.1">
    <property type="nucleotide sequence ID" value="NZ_JBHSNO010000006.1"/>
</dbReference>
<proteinExistence type="predicted"/>
<reference evidence="4" key="1">
    <citation type="journal article" date="2019" name="Int. J. Syst. Evol. Microbiol.">
        <title>The Global Catalogue of Microorganisms (GCM) 10K type strain sequencing project: providing services to taxonomists for standard genome sequencing and annotation.</title>
        <authorList>
            <consortium name="The Broad Institute Genomics Platform"/>
            <consortium name="The Broad Institute Genome Sequencing Center for Infectious Disease"/>
            <person name="Wu L."/>
            <person name="Ma J."/>
        </authorList>
    </citation>
    <scope>NUCLEOTIDE SEQUENCE [LARGE SCALE GENOMIC DNA]</scope>
    <source>
        <strain evidence="4">CGMCC 4.1434</strain>
    </source>
</reference>
<keyword evidence="2" id="KW-1133">Transmembrane helix</keyword>
<name>A0ABW0TKF5_9BACL</name>
<protein>
    <submittedName>
        <fullName evidence="3">DUF485 domain-containing protein</fullName>
    </submittedName>
</protein>
<evidence type="ECO:0000313" key="4">
    <source>
        <dbReference type="Proteomes" id="UP001596109"/>
    </source>
</evidence>
<feature type="transmembrane region" description="Helical" evidence="2">
    <location>
        <begin position="54"/>
        <end position="77"/>
    </location>
</feature>
<dbReference type="Pfam" id="PF04341">
    <property type="entry name" value="DUF485"/>
    <property type="match status" value="1"/>
</dbReference>
<gene>
    <name evidence="3" type="ORF">ACFPRA_12980</name>
</gene>
<dbReference type="PANTHER" id="PTHR38441">
    <property type="entry name" value="INTEGRAL MEMBRANE PROTEIN-RELATED"/>
    <property type="match status" value="1"/>
</dbReference>
<dbReference type="PANTHER" id="PTHR38441:SF1">
    <property type="entry name" value="MEMBRANE PROTEIN"/>
    <property type="match status" value="1"/>
</dbReference>
<keyword evidence="4" id="KW-1185">Reference proteome</keyword>
<feature type="transmembrane region" description="Helical" evidence="2">
    <location>
        <begin position="83"/>
        <end position="107"/>
    </location>
</feature>
<comment type="caution">
    <text evidence="3">The sequence shown here is derived from an EMBL/GenBank/DDBJ whole genome shotgun (WGS) entry which is preliminary data.</text>
</comment>
<evidence type="ECO:0000313" key="3">
    <source>
        <dbReference type="EMBL" id="MFC5589812.1"/>
    </source>
</evidence>
<evidence type="ECO:0000256" key="2">
    <source>
        <dbReference type="SAM" id="Phobius"/>
    </source>
</evidence>
<dbReference type="Proteomes" id="UP001596109">
    <property type="component" value="Unassembled WGS sequence"/>
</dbReference>
<keyword evidence="2" id="KW-0812">Transmembrane</keyword>
<dbReference type="InterPro" id="IPR007436">
    <property type="entry name" value="DUF485"/>
</dbReference>
<evidence type="ECO:0000256" key="1">
    <source>
        <dbReference type="SAM" id="MobiDB-lite"/>
    </source>
</evidence>
<sequence length="126" mass="14533">MSVKIDEEVTYESSSHDRNNESSTLQNDPATLDYEKLINTPEFKKLSKRKNGFLLFYTILFTAIYALLPVLTSYTTILENKAIGLITWTWIYSFGIFIMVWTLATIYTKKAAGFDKDVEEILKKTL</sequence>
<organism evidence="3 4">
    <name type="scientific">Sporosarcina soli</name>
    <dbReference type="NCBI Taxonomy" id="334736"/>
    <lineage>
        <taxon>Bacteria</taxon>
        <taxon>Bacillati</taxon>
        <taxon>Bacillota</taxon>
        <taxon>Bacilli</taxon>
        <taxon>Bacillales</taxon>
        <taxon>Caryophanaceae</taxon>
        <taxon>Sporosarcina</taxon>
    </lineage>
</organism>
<accession>A0ABW0TKF5</accession>
<dbReference type="EMBL" id="JBHSNO010000006">
    <property type="protein sequence ID" value="MFC5589812.1"/>
    <property type="molecule type" value="Genomic_DNA"/>
</dbReference>